<accession>A0A1H5YTY7</accession>
<dbReference type="PANTHER" id="PTHR32114">
    <property type="entry name" value="ABC TRANSPORTER ABCH.3"/>
    <property type="match status" value="1"/>
</dbReference>
<dbReference type="Pfam" id="PF13476">
    <property type="entry name" value="AAA_23"/>
    <property type="match status" value="1"/>
</dbReference>
<dbReference type="PANTHER" id="PTHR32114:SF2">
    <property type="entry name" value="ABC TRANSPORTER ABCH.3"/>
    <property type="match status" value="1"/>
</dbReference>
<feature type="coiled-coil region" evidence="1">
    <location>
        <begin position="254"/>
        <end position="387"/>
    </location>
</feature>
<dbReference type="OrthoDB" id="7069379at2"/>
<keyword evidence="3" id="KW-0378">Hydrolase</keyword>
<dbReference type="AlphaFoldDB" id="A0A1H5YTY7"/>
<name>A0A1H5YTY7_9RHOB</name>
<evidence type="ECO:0000313" key="4">
    <source>
        <dbReference type="Proteomes" id="UP000236742"/>
    </source>
</evidence>
<protein>
    <submittedName>
        <fullName evidence="3">DNA repair exonuclease SbcCD ATPase subunit</fullName>
    </submittedName>
</protein>
<dbReference type="EMBL" id="FNVD01000022">
    <property type="protein sequence ID" value="SEG26955.1"/>
    <property type="molecule type" value="Genomic_DNA"/>
</dbReference>
<dbReference type="GO" id="GO:0004527">
    <property type="term" value="F:exonuclease activity"/>
    <property type="evidence" value="ECO:0007669"/>
    <property type="project" value="UniProtKB-KW"/>
</dbReference>
<dbReference type="Gene3D" id="3.40.50.300">
    <property type="entry name" value="P-loop containing nucleotide triphosphate hydrolases"/>
    <property type="match status" value="2"/>
</dbReference>
<keyword evidence="4" id="KW-1185">Reference proteome</keyword>
<evidence type="ECO:0000259" key="2">
    <source>
        <dbReference type="Pfam" id="PF13476"/>
    </source>
</evidence>
<evidence type="ECO:0000313" key="3">
    <source>
        <dbReference type="EMBL" id="SEG26955.1"/>
    </source>
</evidence>
<sequence length="869" mass="93374">MQITSIRLKNVRRFVEPVEIAGIGPGLNVLSAPNEAGKSTFFDALHAAFFAGHRSWDRSLRALQPRAGGDPQVTVTFRAGDADWRLRKTWSRTASHREARLWRDGVLVGQGEEAEQQLSALIGTPADGGPAGLLWVQQGQVELDRGGAEQKARLGIMESVAGEVEAMTGGQRMKAALQACEAFLDQHLTGTGRPKKGGGLETVTAEVERLAARRDALTAQVAALQDALDARRRVRAELQELQDPEAEADRIRRRQEAEARLKKARDHAGRIELARSRVAELEARREGLTGRIARLAAAIRERDAARLGLANLEIAAEQAQKDRDAAQADRDRAHAALTEAQAALEAATAQARRAMQIEAAAGARARRAELADRIARAETLRRREEEAQAAIAQMLPDAALRRIEEAANAVTLAERHRAAAAPAFVVHYAPGAAGRVLRDGAAVPADSPQPVPDGAELELEGIGRLAITPGAAAEEADLETAKQALQRELDAAGVDSVEAARASARDRRAAEDALRGIRADLAALAPDGIPALREQLAALPAPVEPDPAVPPRDAAEAAEQAARAARDTAGERFAAAEATLATARDRAVQAETELDAARTRLRRADADLGDEPDPPARLEALRAERAALEADLDQARAALEAARADAPDLEAAETAATRAAQAAENARARIAQLREELAALDARITATSGDAPEEKLALTLEQLEQAEARKAALEFEIAVNQRLRDALTQAQSAARNAYVEPVHRELAPLLRMLWPDAEPVIDAETGMITAITRRSVEEEFDILSGGTREQISLMVRLAFARILADRGTPAPVILDDAIVYTDDARIEQMFDALTSRARDLQIIVLSCRQRAFRALGGELLRIEPAKEAP</sequence>
<dbReference type="Proteomes" id="UP000236742">
    <property type="component" value="Unassembled WGS sequence"/>
</dbReference>
<feature type="domain" description="Rad50/SbcC-type AAA" evidence="2">
    <location>
        <begin position="5"/>
        <end position="262"/>
    </location>
</feature>
<dbReference type="GO" id="GO:0006302">
    <property type="term" value="P:double-strand break repair"/>
    <property type="evidence" value="ECO:0007669"/>
    <property type="project" value="InterPro"/>
</dbReference>
<keyword evidence="1" id="KW-0175">Coiled coil</keyword>
<keyword evidence="3" id="KW-0540">Nuclease</keyword>
<gene>
    <name evidence="3" type="ORF">SAMN05421751_12214</name>
</gene>
<feature type="coiled-coil region" evidence="1">
    <location>
        <begin position="573"/>
        <end position="723"/>
    </location>
</feature>
<dbReference type="RefSeq" id="WP_104009158.1">
    <property type="nucleotide sequence ID" value="NZ_FNVD01000022.1"/>
</dbReference>
<dbReference type="InterPro" id="IPR038729">
    <property type="entry name" value="Rad50/SbcC_AAA"/>
</dbReference>
<dbReference type="GO" id="GO:0016887">
    <property type="term" value="F:ATP hydrolysis activity"/>
    <property type="evidence" value="ECO:0007669"/>
    <property type="project" value="InterPro"/>
</dbReference>
<keyword evidence="3" id="KW-0269">Exonuclease</keyword>
<dbReference type="InterPro" id="IPR027417">
    <property type="entry name" value="P-loop_NTPase"/>
</dbReference>
<proteinExistence type="predicted"/>
<organism evidence="3 4">
    <name type="scientific">Jhaorihella thermophila</name>
    <dbReference type="NCBI Taxonomy" id="488547"/>
    <lineage>
        <taxon>Bacteria</taxon>
        <taxon>Pseudomonadati</taxon>
        <taxon>Pseudomonadota</taxon>
        <taxon>Alphaproteobacteria</taxon>
        <taxon>Rhodobacterales</taxon>
        <taxon>Paracoccaceae</taxon>
        <taxon>Jhaorihella</taxon>
    </lineage>
</organism>
<feature type="coiled-coil region" evidence="1">
    <location>
        <begin position="200"/>
        <end position="227"/>
    </location>
</feature>
<evidence type="ECO:0000256" key="1">
    <source>
        <dbReference type="SAM" id="Coils"/>
    </source>
</evidence>
<dbReference type="SUPFAM" id="SSF52540">
    <property type="entry name" value="P-loop containing nucleoside triphosphate hydrolases"/>
    <property type="match status" value="1"/>
</dbReference>
<reference evidence="3 4" key="1">
    <citation type="submission" date="2016-10" db="EMBL/GenBank/DDBJ databases">
        <authorList>
            <person name="de Groot N.N."/>
        </authorList>
    </citation>
    <scope>NUCLEOTIDE SEQUENCE [LARGE SCALE GENOMIC DNA]</scope>
    <source>
        <strain evidence="3 4">DSM 23413</strain>
    </source>
</reference>